<protein>
    <submittedName>
        <fullName evidence="2">Uncharacterized protein</fullName>
    </submittedName>
</protein>
<evidence type="ECO:0000313" key="3">
    <source>
        <dbReference type="Proteomes" id="UP001417504"/>
    </source>
</evidence>
<evidence type="ECO:0000256" key="1">
    <source>
        <dbReference type="SAM" id="MobiDB-lite"/>
    </source>
</evidence>
<gene>
    <name evidence="2" type="ORF">Sjap_011253</name>
</gene>
<evidence type="ECO:0000313" key="2">
    <source>
        <dbReference type="EMBL" id="KAK9130766.1"/>
    </source>
</evidence>
<sequence>MGVGGHSRTIPDDQNLPKQQPDMVAVKIDMRKRERCNNRRKPKQIPQSTSLTKLRELQVFGDFVRSSPVTTISTPVGQMRDNSGLVRSSPATVVPTPVGQTRDDSRQNKREREKKWVTDL</sequence>
<dbReference type="EMBL" id="JBBNAE010000004">
    <property type="protein sequence ID" value="KAK9130766.1"/>
    <property type="molecule type" value="Genomic_DNA"/>
</dbReference>
<dbReference type="AlphaFoldDB" id="A0AAP0P7Y2"/>
<feature type="region of interest" description="Disordered" evidence="1">
    <location>
        <begin position="1"/>
        <end position="50"/>
    </location>
</feature>
<feature type="compositionally biased region" description="Basic and acidic residues" evidence="1">
    <location>
        <begin position="28"/>
        <end position="37"/>
    </location>
</feature>
<feature type="compositionally biased region" description="Basic and acidic residues" evidence="1">
    <location>
        <begin position="101"/>
        <end position="120"/>
    </location>
</feature>
<comment type="caution">
    <text evidence="2">The sequence shown here is derived from an EMBL/GenBank/DDBJ whole genome shotgun (WGS) entry which is preliminary data.</text>
</comment>
<proteinExistence type="predicted"/>
<accession>A0AAP0P7Y2</accession>
<feature type="region of interest" description="Disordered" evidence="1">
    <location>
        <begin position="68"/>
        <end position="120"/>
    </location>
</feature>
<keyword evidence="3" id="KW-1185">Reference proteome</keyword>
<reference evidence="2 3" key="1">
    <citation type="submission" date="2024-01" db="EMBL/GenBank/DDBJ databases">
        <title>Genome assemblies of Stephania.</title>
        <authorList>
            <person name="Yang L."/>
        </authorList>
    </citation>
    <scope>NUCLEOTIDE SEQUENCE [LARGE SCALE GENOMIC DNA]</scope>
    <source>
        <strain evidence="2">QJT</strain>
        <tissue evidence="2">Leaf</tissue>
    </source>
</reference>
<name>A0AAP0P7Y2_9MAGN</name>
<dbReference type="Proteomes" id="UP001417504">
    <property type="component" value="Unassembled WGS sequence"/>
</dbReference>
<organism evidence="2 3">
    <name type="scientific">Stephania japonica</name>
    <dbReference type="NCBI Taxonomy" id="461633"/>
    <lineage>
        <taxon>Eukaryota</taxon>
        <taxon>Viridiplantae</taxon>
        <taxon>Streptophyta</taxon>
        <taxon>Embryophyta</taxon>
        <taxon>Tracheophyta</taxon>
        <taxon>Spermatophyta</taxon>
        <taxon>Magnoliopsida</taxon>
        <taxon>Ranunculales</taxon>
        <taxon>Menispermaceae</taxon>
        <taxon>Menispermoideae</taxon>
        <taxon>Cissampelideae</taxon>
        <taxon>Stephania</taxon>
    </lineage>
</organism>